<protein>
    <recommendedName>
        <fullName evidence="4">Superinfection immunity protein</fullName>
    </recommendedName>
</protein>
<name>A0A7W4WAG4_9GAMM</name>
<reference evidence="2 3" key="1">
    <citation type="submission" date="2020-08" db="EMBL/GenBank/DDBJ databases">
        <title>Genomic Encyclopedia of Type Strains, Phase III (KMG-III): the genomes of soil and plant-associated and newly described type strains.</title>
        <authorList>
            <person name="Whitman W."/>
        </authorList>
    </citation>
    <scope>NUCLEOTIDE SEQUENCE [LARGE SCALE GENOMIC DNA]</scope>
    <source>
        <strain evidence="2 3">CECT 8799</strain>
    </source>
</reference>
<keyword evidence="1" id="KW-1133">Transmembrane helix</keyword>
<evidence type="ECO:0000313" key="2">
    <source>
        <dbReference type="EMBL" id="MBB3060661.1"/>
    </source>
</evidence>
<keyword evidence="1" id="KW-0472">Membrane</keyword>
<dbReference type="AlphaFoldDB" id="A0A7W4WAG4"/>
<evidence type="ECO:0000313" key="3">
    <source>
        <dbReference type="Proteomes" id="UP000535937"/>
    </source>
</evidence>
<organism evidence="2 3">
    <name type="scientific">Microbulbifer rhizosphaerae</name>
    <dbReference type="NCBI Taxonomy" id="1562603"/>
    <lineage>
        <taxon>Bacteria</taxon>
        <taxon>Pseudomonadati</taxon>
        <taxon>Pseudomonadota</taxon>
        <taxon>Gammaproteobacteria</taxon>
        <taxon>Cellvibrionales</taxon>
        <taxon>Microbulbiferaceae</taxon>
        <taxon>Microbulbifer</taxon>
    </lineage>
</organism>
<dbReference type="Pfam" id="PF14373">
    <property type="entry name" value="Imm_superinfect"/>
    <property type="match status" value="1"/>
</dbReference>
<keyword evidence="3" id="KW-1185">Reference proteome</keyword>
<evidence type="ECO:0008006" key="4">
    <source>
        <dbReference type="Google" id="ProtNLM"/>
    </source>
</evidence>
<accession>A0A7W4WAG4</accession>
<dbReference type="Proteomes" id="UP000535937">
    <property type="component" value="Unassembled WGS sequence"/>
</dbReference>
<dbReference type="EMBL" id="JACHWZ010000005">
    <property type="protein sequence ID" value="MBB3060661.1"/>
    <property type="molecule type" value="Genomic_DNA"/>
</dbReference>
<evidence type="ECO:0000256" key="1">
    <source>
        <dbReference type="SAM" id="Phobius"/>
    </source>
</evidence>
<dbReference type="RefSeq" id="WP_183458219.1">
    <property type="nucleotide sequence ID" value="NZ_JACHWZ010000005.1"/>
</dbReference>
<sequence>MSFDFSQLINKLAEAFSGMSLVQALLFVLLFMAVWFLPTIVALFCNRKHLGKILLANVPAGLSWVAWLALLAWAVTGKVRGKNRAESPAEPTA</sequence>
<keyword evidence="1" id="KW-0812">Transmembrane</keyword>
<gene>
    <name evidence="2" type="ORF">FHS09_001480</name>
</gene>
<feature type="transmembrane region" description="Helical" evidence="1">
    <location>
        <begin position="20"/>
        <end position="46"/>
    </location>
</feature>
<proteinExistence type="predicted"/>
<comment type="caution">
    <text evidence="2">The sequence shown here is derived from an EMBL/GenBank/DDBJ whole genome shotgun (WGS) entry which is preliminary data.</text>
</comment>
<feature type="transmembrane region" description="Helical" evidence="1">
    <location>
        <begin position="53"/>
        <end position="75"/>
    </location>
</feature>
<dbReference type="InterPro" id="IPR016410">
    <property type="entry name" value="Phage_imm"/>
</dbReference>